<dbReference type="EMBL" id="GGMR01003473">
    <property type="protein sequence ID" value="MBY16092.1"/>
    <property type="molecule type" value="Transcribed_RNA"/>
</dbReference>
<gene>
    <name evidence="2" type="primary">YTX2_4</name>
    <name evidence="2" type="ORF">g.133379</name>
</gene>
<name>A0A2S2NGN5_SCHGA</name>
<sequence>MLQDASEERIQAYKVARILANRIIRRQKRLAEKKAIKDIESYKTNPRLFHKQCMSIKEGFKARNCTMSDDDGNLVTGTQAITNLFREHFGQLLKNSQEPSLSDKYEQIIYDTVQPELLEPNLDEIEMIINSLKNNKSPGEDNINAELHKLAGSQLAIQIQKLIKSIWINEQIPKDWNTAIVCPVFKKGNTAKVENYRGISLLDTSYKVLSLAVLKRLEGYAVDIIGEYQCGFTRGKSTTDHIFTIRQIMEKYYEHDKDLYMIFVDFKQAYDSVNRQQLWTALRNFGIPEKLVKMIEICNSNTYCKIRYQGELSPQFEVQS</sequence>
<feature type="domain" description="Reverse transcriptase" evidence="1">
    <location>
        <begin position="165"/>
        <end position="320"/>
    </location>
</feature>
<dbReference type="CDD" id="cd01650">
    <property type="entry name" value="RT_nLTR_like"/>
    <property type="match status" value="1"/>
</dbReference>
<dbReference type="PANTHER" id="PTHR19446">
    <property type="entry name" value="REVERSE TRANSCRIPTASES"/>
    <property type="match status" value="1"/>
</dbReference>
<dbReference type="GO" id="GO:0071897">
    <property type="term" value="P:DNA biosynthetic process"/>
    <property type="evidence" value="ECO:0007669"/>
    <property type="project" value="UniProtKB-ARBA"/>
</dbReference>
<accession>A0A2S2NGN5</accession>
<evidence type="ECO:0000259" key="1">
    <source>
        <dbReference type="PROSITE" id="PS50878"/>
    </source>
</evidence>
<dbReference type="SUPFAM" id="SSF56672">
    <property type="entry name" value="DNA/RNA polymerases"/>
    <property type="match status" value="1"/>
</dbReference>
<dbReference type="Pfam" id="PF00078">
    <property type="entry name" value="RVT_1"/>
    <property type="match status" value="1"/>
</dbReference>
<dbReference type="AlphaFoldDB" id="A0A2S2NGN5"/>
<organism evidence="2">
    <name type="scientific">Schizaphis graminum</name>
    <name type="common">Green bug aphid</name>
    <dbReference type="NCBI Taxonomy" id="13262"/>
    <lineage>
        <taxon>Eukaryota</taxon>
        <taxon>Metazoa</taxon>
        <taxon>Ecdysozoa</taxon>
        <taxon>Arthropoda</taxon>
        <taxon>Hexapoda</taxon>
        <taxon>Insecta</taxon>
        <taxon>Pterygota</taxon>
        <taxon>Neoptera</taxon>
        <taxon>Paraneoptera</taxon>
        <taxon>Hemiptera</taxon>
        <taxon>Sternorrhyncha</taxon>
        <taxon>Aphidomorpha</taxon>
        <taxon>Aphidoidea</taxon>
        <taxon>Aphididae</taxon>
        <taxon>Aphidini</taxon>
        <taxon>Schizaphis</taxon>
    </lineage>
</organism>
<dbReference type="InterPro" id="IPR000477">
    <property type="entry name" value="RT_dom"/>
</dbReference>
<dbReference type="PROSITE" id="PS50878">
    <property type="entry name" value="RT_POL"/>
    <property type="match status" value="1"/>
</dbReference>
<proteinExistence type="predicted"/>
<protein>
    <submittedName>
        <fullName evidence="2">Transposon TX1 uncharacterized protein</fullName>
    </submittedName>
</protein>
<evidence type="ECO:0000313" key="2">
    <source>
        <dbReference type="EMBL" id="MBY16092.1"/>
    </source>
</evidence>
<dbReference type="InterPro" id="IPR043502">
    <property type="entry name" value="DNA/RNA_pol_sf"/>
</dbReference>
<reference evidence="2" key="1">
    <citation type="submission" date="2018-04" db="EMBL/GenBank/DDBJ databases">
        <title>Transcriptome of Schizaphis graminum biotype I.</title>
        <authorList>
            <person name="Scully E.D."/>
            <person name="Geib S.M."/>
            <person name="Palmer N.A."/>
            <person name="Koch K."/>
            <person name="Bradshaw J."/>
            <person name="Heng-Moss T."/>
            <person name="Sarath G."/>
        </authorList>
    </citation>
    <scope>NUCLEOTIDE SEQUENCE</scope>
</reference>